<sequence>MKTLYLVRHSKAIPGESGVNDFKRPLEKRGVEDAKTISKRLRKKEIFPDIMIASPADRALETAHIFAEILGYPSRQILLKEEIYGGNAAEIRHLLEQLDDHYDIAMLFGHEPALSTLATQLLRETEGIELRTTGVIGIGFDMPTWQNLNEQTGALLLFDFPVRATPKIYKKAKKAISDEISVSIESILEGIDSGVSQYMQKVLKKTSKKLAKELTHVIQSSKIEHFAGSQRQKPSKNSVEQPAESALPTAEPERFATDETSAGQETERKKPQRKKAVKETTSMRTTPTAAPETDAN</sequence>
<dbReference type="AlphaFoldDB" id="A0A0S6VYR2"/>
<feature type="compositionally biased region" description="Polar residues" evidence="2">
    <location>
        <begin position="229"/>
        <end position="240"/>
    </location>
</feature>
<gene>
    <name evidence="3" type="ORF">U14_01749</name>
</gene>
<dbReference type="InterPro" id="IPR013078">
    <property type="entry name" value="His_Pase_superF_clade-1"/>
</dbReference>
<keyword evidence="4" id="KW-1185">Reference proteome</keyword>
<evidence type="ECO:0000256" key="1">
    <source>
        <dbReference type="ARBA" id="ARBA00022801"/>
    </source>
</evidence>
<dbReference type="EMBL" id="DF820456">
    <property type="protein sequence ID" value="GAK50518.1"/>
    <property type="molecule type" value="Genomic_DNA"/>
</dbReference>
<protein>
    <submittedName>
        <fullName evidence="3">Putative phosphohistidine phosphatase, SixA</fullName>
    </submittedName>
</protein>
<organism evidence="3 4">
    <name type="scientific">Candidatus Moduliflexus flocculans</name>
    <dbReference type="NCBI Taxonomy" id="1499966"/>
    <lineage>
        <taxon>Bacteria</taxon>
        <taxon>Candidatus Moduliflexota</taxon>
        <taxon>Candidatus Moduliflexia</taxon>
        <taxon>Candidatus Moduliflexales</taxon>
        <taxon>Candidatus Moduliflexaceae</taxon>
    </lineage>
</organism>
<feature type="compositionally biased region" description="Polar residues" evidence="2">
    <location>
        <begin position="279"/>
        <end position="288"/>
    </location>
</feature>
<dbReference type="Gene3D" id="3.40.50.1240">
    <property type="entry name" value="Phosphoglycerate mutase-like"/>
    <property type="match status" value="1"/>
</dbReference>
<dbReference type="Proteomes" id="UP000030700">
    <property type="component" value="Unassembled WGS sequence"/>
</dbReference>
<dbReference type="CDD" id="cd07040">
    <property type="entry name" value="HP"/>
    <property type="match status" value="1"/>
</dbReference>
<evidence type="ECO:0000313" key="3">
    <source>
        <dbReference type="EMBL" id="GAK50518.1"/>
    </source>
</evidence>
<evidence type="ECO:0000256" key="2">
    <source>
        <dbReference type="SAM" id="MobiDB-lite"/>
    </source>
</evidence>
<dbReference type="GO" id="GO:0016787">
    <property type="term" value="F:hydrolase activity"/>
    <property type="evidence" value="ECO:0007669"/>
    <property type="project" value="UniProtKB-KW"/>
</dbReference>
<dbReference type="Pfam" id="PF00300">
    <property type="entry name" value="His_Phos_1"/>
    <property type="match status" value="1"/>
</dbReference>
<name>A0A0S6VYR2_9BACT</name>
<feature type="region of interest" description="Disordered" evidence="2">
    <location>
        <begin position="225"/>
        <end position="296"/>
    </location>
</feature>
<reference evidence="3 4" key="1">
    <citation type="journal article" date="2015" name="PeerJ">
        <title>First genomic representation of candidate bacterial phylum KSB3 points to enhanced environmental sensing as a trigger of wastewater bulking.</title>
        <authorList>
            <person name="Sekiguchi Y."/>
            <person name="Ohashi A."/>
            <person name="Parks D.H."/>
            <person name="Yamauchi T."/>
            <person name="Tyson G.W."/>
            <person name="Hugenholtz P."/>
        </authorList>
    </citation>
    <scope>NUCLEOTIDE SEQUENCE [LARGE SCALE GENOMIC DNA]</scope>
</reference>
<dbReference type="InterPro" id="IPR029033">
    <property type="entry name" value="His_PPase_superfam"/>
</dbReference>
<dbReference type="HOGENOM" id="CLU_081776_0_0_0"/>
<proteinExistence type="predicted"/>
<evidence type="ECO:0000313" key="4">
    <source>
        <dbReference type="Proteomes" id="UP000030700"/>
    </source>
</evidence>
<dbReference type="InterPro" id="IPR051021">
    <property type="entry name" value="Mito_Ser/Thr_phosphatase"/>
</dbReference>
<accession>A0A0S6VYR2</accession>
<dbReference type="PANTHER" id="PTHR20935">
    <property type="entry name" value="PHOSPHOGLYCERATE MUTASE-RELATED"/>
    <property type="match status" value="1"/>
</dbReference>
<keyword evidence="1" id="KW-0378">Hydrolase</keyword>
<dbReference type="STRING" id="1499966.U14_01749"/>
<dbReference type="SUPFAM" id="SSF53254">
    <property type="entry name" value="Phosphoglycerate mutase-like"/>
    <property type="match status" value="1"/>
</dbReference>